<evidence type="ECO:0000256" key="4">
    <source>
        <dbReference type="PROSITE-ProRule" id="PRU00335"/>
    </source>
</evidence>
<dbReference type="GO" id="GO:0000976">
    <property type="term" value="F:transcription cis-regulatory region binding"/>
    <property type="evidence" value="ECO:0007669"/>
    <property type="project" value="TreeGrafter"/>
</dbReference>
<evidence type="ECO:0000256" key="2">
    <source>
        <dbReference type="ARBA" id="ARBA00023125"/>
    </source>
</evidence>
<dbReference type="Proteomes" id="UP000002484">
    <property type="component" value="Chromosome"/>
</dbReference>
<dbReference type="Gene3D" id="1.10.10.60">
    <property type="entry name" value="Homeodomain-like"/>
    <property type="match status" value="1"/>
</dbReference>
<feature type="domain" description="HTH tetR-type" evidence="5">
    <location>
        <begin position="18"/>
        <end position="78"/>
    </location>
</feature>
<name>E3IV77_PSEI1</name>
<dbReference type="SUPFAM" id="SSF46689">
    <property type="entry name" value="Homeodomain-like"/>
    <property type="match status" value="1"/>
</dbReference>
<dbReference type="InterPro" id="IPR050109">
    <property type="entry name" value="HTH-type_TetR-like_transc_reg"/>
</dbReference>
<proteinExistence type="predicted"/>
<dbReference type="Gene3D" id="1.10.357.10">
    <property type="entry name" value="Tetracycline Repressor, domain 2"/>
    <property type="match status" value="1"/>
</dbReference>
<keyword evidence="1" id="KW-0805">Transcription regulation</keyword>
<accession>E3IV77</accession>
<keyword evidence="2 4" id="KW-0238">DNA-binding</keyword>
<dbReference type="KEGG" id="fri:FraEuI1c_2047"/>
<dbReference type="AlphaFoldDB" id="E3IV77"/>
<evidence type="ECO:0000313" key="6">
    <source>
        <dbReference type="EMBL" id="ADP80097.1"/>
    </source>
</evidence>
<dbReference type="EMBL" id="CP002299">
    <property type="protein sequence ID" value="ADP80097.1"/>
    <property type="molecule type" value="Genomic_DNA"/>
</dbReference>
<dbReference type="OrthoDB" id="3211155at2"/>
<dbReference type="eggNOG" id="COG1309">
    <property type="taxonomic scope" value="Bacteria"/>
</dbReference>
<evidence type="ECO:0000256" key="1">
    <source>
        <dbReference type="ARBA" id="ARBA00023015"/>
    </source>
</evidence>
<organism evidence="6 7">
    <name type="scientific">Pseudofrankia inefficax (strain DSM 45817 / CECT 9037 / DDB 130130 / EuI1c)</name>
    <name type="common">Frankia inefficax</name>
    <dbReference type="NCBI Taxonomy" id="298654"/>
    <lineage>
        <taxon>Bacteria</taxon>
        <taxon>Bacillati</taxon>
        <taxon>Actinomycetota</taxon>
        <taxon>Actinomycetes</taxon>
        <taxon>Frankiales</taxon>
        <taxon>Frankiaceae</taxon>
        <taxon>Pseudofrankia</taxon>
    </lineage>
</organism>
<evidence type="ECO:0000259" key="5">
    <source>
        <dbReference type="PROSITE" id="PS50977"/>
    </source>
</evidence>
<protein>
    <submittedName>
        <fullName evidence="6">Regulatory protein TetR</fullName>
    </submittedName>
</protein>
<dbReference type="Pfam" id="PF00440">
    <property type="entry name" value="TetR_N"/>
    <property type="match status" value="1"/>
</dbReference>
<keyword evidence="3" id="KW-0804">Transcription</keyword>
<evidence type="ECO:0000256" key="3">
    <source>
        <dbReference type="ARBA" id="ARBA00023163"/>
    </source>
</evidence>
<dbReference type="InParanoid" id="E3IV77"/>
<reference evidence="6 7" key="1">
    <citation type="submission" date="2010-10" db="EMBL/GenBank/DDBJ databases">
        <title>Complete sequence of Frankia sp. EuI1c.</title>
        <authorList>
            <consortium name="US DOE Joint Genome Institute"/>
            <person name="Lucas S."/>
            <person name="Copeland A."/>
            <person name="Lapidus A."/>
            <person name="Cheng J.-F."/>
            <person name="Bruce D."/>
            <person name="Goodwin L."/>
            <person name="Pitluck S."/>
            <person name="Chertkov O."/>
            <person name="Detter J.C."/>
            <person name="Han C."/>
            <person name="Tapia R."/>
            <person name="Land M."/>
            <person name="Hauser L."/>
            <person name="Jeffries C."/>
            <person name="Kyrpides N."/>
            <person name="Ivanova N."/>
            <person name="Mikhailova N."/>
            <person name="Beauchemin N."/>
            <person name="Sen A."/>
            <person name="Sur S.A."/>
            <person name="Gtari M."/>
            <person name="Wall L."/>
            <person name="Tisa L."/>
            <person name="Woyke T."/>
        </authorList>
    </citation>
    <scope>NUCLEOTIDE SEQUENCE [LARGE SCALE GENOMIC DNA]</scope>
    <source>
        <strain evidence="7">DSM 45817 / CECT 9037 / EuI1c</strain>
    </source>
</reference>
<feature type="DNA-binding region" description="H-T-H motif" evidence="4">
    <location>
        <begin position="41"/>
        <end position="60"/>
    </location>
</feature>
<dbReference type="STRING" id="298654.FraEuI1c_2047"/>
<dbReference type="InterPro" id="IPR009057">
    <property type="entry name" value="Homeodomain-like_sf"/>
</dbReference>
<dbReference type="HOGENOM" id="CLU_069356_2_1_11"/>
<sequence>MSVETLVHRPNGWELRRERVARHLERTALTLFAQEAPQDVTIERIAAAAGISMRTFFRYFGSRDEVLAALPRTLTEILCNRVRDRPAHESLVEAFSAAVRETDAERGDEREADRELLLTWGLAVHRLPETVLLALARGAVSTAVSFQAAVCARLGVGPDDARAGAYAAALSGVVSYAFERWVARGGDDSLSDTLLDALATLPDLR</sequence>
<dbReference type="PANTHER" id="PTHR30055:SF238">
    <property type="entry name" value="MYCOFACTOCIN BIOSYNTHESIS TRANSCRIPTIONAL REGULATOR MFTR-RELATED"/>
    <property type="match status" value="1"/>
</dbReference>
<dbReference type="GO" id="GO:0003700">
    <property type="term" value="F:DNA-binding transcription factor activity"/>
    <property type="evidence" value="ECO:0007669"/>
    <property type="project" value="TreeGrafter"/>
</dbReference>
<dbReference type="InterPro" id="IPR001647">
    <property type="entry name" value="HTH_TetR"/>
</dbReference>
<dbReference type="PROSITE" id="PS50977">
    <property type="entry name" value="HTH_TETR_2"/>
    <property type="match status" value="1"/>
</dbReference>
<dbReference type="PANTHER" id="PTHR30055">
    <property type="entry name" value="HTH-TYPE TRANSCRIPTIONAL REGULATOR RUTR"/>
    <property type="match status" value="1"/>
</dbReference>
<dbReference type="RefSeq" id="WP_013423216.1">
    <property type="nucleotide sequence ID" value="NC_014666.1"/>
</dbReference>
<keyword evidence="7" id="KW-1185">Reference proteome</keyword>
<gene>
    <name evidence="6" type="ordered locus">FraEuI1c_2047</name>
</gene>
<evidence type="ECO:0000313" key="7">
    <source>
        <dbReference type="Proteomes" id="UP000002484"/>
    </source>
</evidence>